<proteinExistence type="predicted"/>
<keyword evidence="1" id="KW-0479">Metal-binding</keyword>
<accession>A0A0T5XDC2</accession>
<dbReference type="PANTHER" id="PTHR34448">
    <property type="entry name" value="AMINOPEPTIDASE"/>
    <property type="match status" value="1"/>
</dbReference>
<comment type="caution">
    <text evidence="2">The sequence shown here is derived from an EMBL/GenBank/DDBJ whole genome shotgun (WGS) entry which is preliminary data.</text>
</comment>
<organism evidence="2 3">
    <name type="scientific">Acetomicrobium hydrogeniformans ATCC BAA-1850</name>
    <dbReference type="NCBI Taxonomy" id="592015"/>
    <lineage>
        <taxon>Bacteria</taxon>
        <taxon>Thermotogati</taxon>
        <taxon>Synergistota</taxon>
        <taxon>Synergistia</taxon>
        <taxon>Synergistales</taxon>
        <taxon>Acetomicrobiaceae</taxon>
        <taxon>Acetomicrobium</taxon>
    </lineage>
</organism>
<protein>
    <recommendedName>
        <fullName evidence="4">Leucyl aminopeptidase</fullName>
    </recommendedName>
</protein>
<reference evidence="3" key="1">
    <citation type="submission" date="2012-09" db="EMBL/GenBank/DDBJ databases">
        <authorList>
            <person name="Weinstock G."/>
            <person name="Sodergren E."/>
            <person name="Clifton S."/>
            <person name="Fulton L."/>
            <person name="Fulton B."/>
            <person name="Courtney L."/>
            <person name="Fronick C."/>
            <person name="Harrison M."/>
            <person name="Strong C."/>
            <person name="Farmer C."/>
            <person name="Delehaunty K."/>
            <person name="Markovic C."/>
            <person name="Hall O."/>
            <person name="Minx P."/>
            <person name="Tomlinson C."/>
            <person name="Mitreva M."/>
            <person name="Nelson J."/>
            <person name="Hou S."/>
            <person name="Wollam A."/>
            <person name="Pepin K.H."/>
            <person name="Johnson M."/>
            <person name="Bhonagiri V."/>
            <person name="Nash W.E."/>
            <person name="Suruliraj S."/>
            <person name="Warren W."/>
            <person name="Chinwalla A."/>
            <person name="Mardis E.R."/>
            <person name="Wilson R.K."/>
        </authorList>
    </citation>
    <scope>NUCLEOTIDE SEQUENCE [LARGE SCALE GENOMIC DNA]</scope>
    <source>
        <strain evidence="3">OS1</strain>
    </source>
</reference>
<keyword evidence="3" id="KW-1185">Reference proteome</keyword>
<dbReference type="SUPFAM" id="SSF144052">
    <property type="entry name" value="Thermophilic metalloprotease-like"/>
    <property type="match status" value="1"/>
</dbReference>
<gene>
    <name evidence="2" type="ORF">HMPREF1705_03617</name>
</gene>
<evidence type="ECO:0008006" key="4">
    <source>
        <dbReference type="Google" id="ProtNLM"/>
    </source>
</evidence>
<dbReference type="eggNOG" id="COG2309">
    <property type="taxonomic scope" value="Bacteria"/>
</dbReference>
<dbReference type="GO" id="GO:0004177">
    <property type="term" value="F:aminopeptidase activity"/>
    <property type="evidence" value="ECO:0007669"/>
    <property type="project" value="InterPro"/>
</dbReference>
<dbReference type="Proteomes" id="UP000005273">
    <property type="component" value="Unassembled WGS sequence"/>
</dbReference>
<evidence type="ECO:0000313" key="2">
    <source>
        <dbReference type="EMBL" id="KRT36339.1"/>
    </source>
</evidence>
<evidence type="ECO:0000313" key="3">
    <source>
        <dbReference type="Proteomes" id="UP000005273"/>
    </source>
</evidence>
<dbReference type="AlphaFoldDB" id="A0A0T5XDC2"/>
<name>A0A0T5XDC2_9BACT</name>
<dbReference type="InterPro" id="IPR058739">
    <property type="entry name" value="NicX"/>
</dbReference>
<dbReference type="GO" id="GO:0046872">
    <property type="term" value="F:metal ion binding"/>
    <property type="evidence" value="ECO:0007669"/>
    <property type="project" value="UniProtKB-KW"/>
</dbReference>
<dbReference type="GO" id="GO:0006508">
    <property type="term" value="P:proteolysis"/>
    <property type="evidence" value="ECO:0007669"/>
    <property type="project" value="InterPro"/>
</dbReference>
<sequence>MSEEKIMMSEIKSLMEIAKKLLMVNMGIVKGERLLVLCDDATQGIGDAIFKAGMEVKARSFLLCMQKLERSGMEPDELVAKAMAMSDVVMAPTSASLTHTQARKNACSCGARIATMPGITEDMFFNGPINADYEKVEKLTKNVTVLLDKARSARIVTGKHTLLISLEGRRGVPSTGIYRNKGESGNLPSGEAYIAPLEGTATGSVLIDGSCVGIGLLDSPLILEFDQGLLLDVKGDRADRLLEVLGDNPNARNLAELGIGTNDKARLTGVILEDEKIYGSVHIAMGSNDTFGGKVAAGVHVDAVMRSPELYLDDILVVKDGKIWV</sequence>
<dbReference type="STRING" id="592015.HMPREF1705_03617"/>
<dbReference type="Pfam" id="PF26233">
    <property type="entry name" value="NicX"/>
    <property type="match status" value="1"/>
</dbReference>
<dbReference type="EMBL" id="ACJX03000001">
    <property type="protein sequence ID" value="KRT36339.1"/>
    <property type="molecule type" value="Genomic_DNA"/>
</dbReference>
<dbReference type="InterPro" id="IPR052170">
    <property type="entry name" value="M29_Exopeptidase"/>
</dbReference>
<evidence type="ECO:0000256" key="1">
    <source>
        <dbReference type="ARBA" id="ARBA00022723"/>
    </source>
</evidence>
<dbReference type="PANTHER" id="PTHR34448:SF1">
    <property type="entry name" value="BLL6088 PROTEIN"/>
    <property type="match status" value="1"/>
</dbReference>